<organism evidence="1">
    <name type="scientific">marine sediment metagenome</name>
    <dbReference type="NCBI Taxonomy" id="412755"/>
    <lineage>
        <taxon>unclassified sequences</taxon>
        <taxon>metagenomes</taxon>
        <taxon>ecological metagenomes</taxon>
    </lineage>
</organism>
<comment type="caution">
    <text evidence="1">The sequence shown here is derived from an EMBL/GenBank/DDBJ whole genome shotgun (WGS) entry which is preliminary data.</text>
</comment>
<gene>
    <name evidence="1" type="ORF">S12H4_32312</name>
</gene>
<dbReference type="AlphaFoldDB" id="X1S9E1"/>
<reference evidence="1" key="1">
    <citation type="journal article" date="2014" name="Front. Microbiol.">
        <title>High frequency of phylogenetically diverse reductive dehalogenase-homologous genes in deep subseafloor sedimentary metagenomes.</title>
        <authorList>
            <person name="Kawai M."/>
            <person name="Futagami T."/>
            <person name="Toyoda A."/>
            <person name="Takaki Y."/>
            <person name="Nishi S."/>
            <person name="Hori S."/>
            <person name="Arai W."/>
            <person name="Tsubouchi T."/>
            <person name="Morono Y."/>
            <person name="Uchiyama I."/>
            <person name="Ito T."/>
            <person name="Fujiyama A."/>
            <person name="Inagaki F."/>
            <person name="Takami H."/>
        </authorList>
    </citation>
    <scope>NUCLEOTIDE SEQUENCE</scope>
    <source>
        <strain evidence="1">Expedition CK06-06</strain>
    </source>
</reference>
<evidence type="ECO:0000313" key="1">
    <source>
        <dbReference type="EMBL" id="GAI89662.1"/>
    </source>
</evidence>
<name>X1S9E1_9ZZZZ</name>
<proteinExistence type="predicted"/>
<protein>
    <submittedName>
        <fullName evidence="1">Uncharacterized protein</fullName>
    </submittedName>
</protein>
<dbReference type="EMBL" id="BARW01018936">
    <property type="protein sequence ID" value="GAI89662.1"/>
    <property type="molecule type" value="Genomic_DNA"/>
</dbReference>
<feature type="non-terminal residue" evidence="1">
    <location>
        <position position="1"/>
    </location>
</feature>
<sequence length="119" mass="12332">GHTVLGKAGEDISAGEIVYLKSDGKLWLADADGTGTMPVKAMATADISAQATGVFLLDGFMFLTAWEWTVGASLYAHTTPGAMTATAPSSSGDEVQRLAIAVSADVVNFRPSKDVLEIV</sequence>
<accession>X1S9E1</accession>